<organism evidence="4 5">
    <name type="scientific">Myxococcus llanfairpwllgwyngyllgogerychwyrndrobwllllantysiliogogogochensis</name>
    <dbReference type="NCBI Taxonomy" id="2590453"/>
    <lineage>
        <taxon>Bacteria</taxon>
        <taxon>Pseudomonadati</taxon>
        <taxon>Myxococcota</taxon>
        <taxon>Myxococcia</taxon>
        <taxon>Myxococcales</taxon>
        <taxon>Cystobacterineae</taxon>
        <taxon>Myxococcaceae</taxon>
        <taxon>Myxococcus</taxon>
    </lineage>
</organism>
<gene>
    <name evidence="4" type="ORF">FJV41_03250</name>
</gene>
<dbReference type="SUPFAM" id="SSF49313">
    <property type="entry name" value="Cadherin-like"/>
    <property type="match status" value="2"/>
</dbReference>
<dbReference type="Gene3D" id="2.60.40.1260">
    <property type="entry name" value="Lamin Tail domain"/>
    <property type="match status" value="1"/>
</dbReference>
<dbReference type="OrthoDB" id="5500612at2"/>
<dbReference type="GO" id="GO:0016020">
    <property type="term" value="C:membrane"/>
    <property type="evidence" value="ECO:0007669"/>
    <property type="project" value="InterPro"/>
</dbReference>
<dbReference type="InterPro" id="IPR015919">
    <property type="entry name" value="Cadherin-like_sf"/>
</dbReference>
<dbReference type="PROSITE" id="PS51841">
    <property type="entry name" value="LTD"/>
    <property type="match status" value="1"/>
</dbReference>
<dbReference type="Pfam" id="PF00932">
    <property type="entry name" value="LTD"/>
    <property type="match status" value="1"/>
</dbReference>
<feature type="chain" id="PRO_5021702064" evidence="2">
    <location>
        <begin position="21"/>
        <end position="904"/>
    </location>
</feature>
<name>A0A540X8C0_9BACT</name>
<dbReference type="PROSITE" id="PS51257">
    <property type="entry name" value="PROKAR_LIPOPROTEIN"/>
    <property type="match status" value="1"/>
</dbReference>
<reference evidence="4 5" key="1">
    <citation type="submission" date="2019-06" db="EMBL/GenBank/DDBJ databases">
        <authorList>
            <person name="Livingstone P."/>
            <person name="Whitworth D."/>
        </authorList>
    </citation>
    <scope>NUCLEOTIDE SEQUENCE [LARGE SCALE GENOMIC DNA]</scope>
    <source>
        <strain evidence="4 5">AM401</strain>
    </source>
</reference>
<dbReference type="GO" id="GO:0005509">
    <property type="term" value="F:calcium ion binding"/>
    <property type="evidence" value="ECO:0007669"/>
    <property type="project" value="InterPro"/>
</dbReference>
<dbReference type="Pfam" id="PF05345">
    <property type="entry name" value="He_PIG"/>
    <property type="match status" value="3"/>
</dbReference>
<feature type="domain" description="LTD" evidence="3">
    <location>
        <begin position="737"/>
        <end position="862"/>
    </location>
</feature>
<evidence type="ECO:0000313" key="4">
    <source>
        <dbReference type="EMBL" id="TQF17470.1"/>
    </source>
</evidence>
<dbReference type="InterPro" id="IPR036691">
    <property type="entry name" value="Endo/exonu/phosph_ase_sf"/>
</dbReference>
<comment type="caution">
    <text evidence="4">The sequence shown here is derived from an EMBL/GenBank/DDBJ whole genome shotgun (WGS) entry which is preliminary data.</text>
</comment>
<feature type="compositionally biased region" description="Low complexity" evidence="1">
    <location>
        <begin position="886"/>
        <end position="897"/>
    </location>
</feature>
<feature type="region of interest" description="Disordered" evidence="1">
    <location>
        <begin position="858"/>
        <end position="904"/>
    </location>
</feature>
<feature type="region of interest" description="Disordered" evidence="1">
    <location>
        <begin position="20"/>
        <end position="102"/>
    </location>
</feature>
<keyword evidence="2" id="KW-0732">Signal</keyword>
<evidence type="ECO:0000259" key="3">
    <source>
        <dbReference type="PROSITE" id="PS51841"/>
    </source>
</evidence>
<dbReference type="InterPro" id="IPR036415">
    <property type="entry name" value="Lamin_tail_dom_sf"/>
</dbReference>
<dbReference type="SUPFAM" id="SSF56219">
    <property type="entry name" value="DNase I-like"/>
    <property type="match status" value="1"/>
</dbReference>
<dbReference type="Gene3D" id="3.60.10.10">
    <property type="entry name" value="Endonuclease/exonuclease/phosphatase"/>
    <property type="match status" value="1"/>
</dbReference>
<sequence length="904" mass="93589">MLSHRAVAPLLVLFLFTACSDSDPTPGPVDSGTKTDAGPGHDGDPDGGPPLDGGPDTDAGPTLDGGPDTDGGFTPDSGPDLDGGFVPDAGPDTDGGSTTPPVVLTETLADTYTGDPYSLALSASGGLAPLTWDVTAGALPAGLTLGTNGSLAGTPSAAGDATFTVRVRDASGASDTADLALSVYARPRIVQFQLSSHEVGESVALTLTVVGGKAPITFARVGDLPPGLTLSAQGLLQGTFTEAGQFSFVVSATDANGRQAQYATQLTVLTAFSVTTASLPRATRDAAYQSTLAATGGVEPLSWAVTMGALPDGLTLSSEGVLSGTPTVQGTFDLIVTATDSTDRTASRSLVLTISSFSPPVFKVGHYNLTYFGSDTQGPVNSTSQGGALDDLQIASARDVMLQAGANLWGMVEMVDVVDFDTLKAQLPGFSGFLSNNANYVTGSTSPYGGTTQKLGILYDSALSFQSAELLRVGSESDFGNRPPLRVNFTTEIQGTQTPLVVIVVHMRAENGVDTSPRAARERASAALKEYLDQNLPNEHVLVLGDWNDDVDESITLDPGTQQPMPTPYQNFVSDPNGYTFITRELSLAGDDTSIGFENMVDHTLASNEVAGRYVPSSAEVIYADEWVPDYLNTLSDHRPVVTTYAFSSATEPFVRLKEPHGGTFLAGSVLHIRWHAWGVGDVRVEATTDGGTTWSVLAASVPAVQGSHAWTLPALSSTNTLVRVVDTSNATLFDESDAPVTIVQGAGRVIINEVLANEPAVNGNNNPAYEFVELVNVGAVAVDISGWSVWDSALSRHVFPAGTTLGSGKAVVVFGGTAGIPAGRTNAVRASSGALGLSNDGDTVRLRKADNTDVDTYSYVSPADNVSDNRSPDTDPNGAFVRHTSLPSGISSSPGLRADGTAF</sequence>
<dbReference type="Pfam" id="PF03372">
    <property type="entry name" value="Exo_endo_phos"/>
    <property type="match status" value="1"/>
</dbReference>
<evidence type="ECO:0000256" key="1">
    <source>
        <dbReference type="SAM" id="MobiDB-lite"/>
    </source>
</evidence>
<keyword evidence="4" id="KW-0255">Endonuclease</keyword>
<accession>A0A540X8C0</accession>
<protein>
    <submittedName>
        <fullName evidence="4">Endonuclease</fullName>
    </submittedName>
</protein>
<feature type="compositionally biased region" description="Low complexity" evidence="1">
    <location>
        <begin position="53"/>
        <end position="80"/>
    </location>
</feature>
<keyword evidence="4" id="KW-0540">Nuclease</keyword>
<dbReference type="Gene3D" id="2.60.40.10">
    <property type="entry name" value="Immunoglobulins"/>
    <property type="match status" value="3"/>
</dbReference>
<dbReference type="PANTHER" id="PTHR37494">
    <property type="entry name" value="HEMAGGLUTININ"/>
    <property type="match status" value="1"/>
</dbReference>
<dbReference type="EMBL" id="VIFM01000007">
    <property type="protein sequence ID" value="TQF17470.1"/>
    <property type="molecule type" value="Genomic_DNA"/>
</dbReference>
<feature type="signal peptide" evidence="2">
    <location>
        <begin position="1"/>
        <end position="20"/>
    </location>
</feature>
<keyword evidence="4" id="KW-0378">Hydrolase</keyword>
<proteinExistence type="predicted"/>
<dbReference type="AlphaFoldDB" id="A0A540X8C0"/>
<dbReference type="InterPro" id="IPR005135">
    <property type="entry name" value="Endo/exonuclease/phosphatase"/>
</dbReference>
<dbReference type="InterPro" id="IPR013783">
    <property type="entry name" value="Ig-like_fold"/>
</dbReference>
<dbReference type="GO" id="GO:0004519">
    <property type="term" value="F:endonuclease activity"/>
    <property type="evidence" value="ECO:0007669"/>
    <property type="project" value="UniProtKB-KW"/>
</dbReference>
<keyword evidence="5" id="KW-1185">Reference proteome</keyword>
<dbReference type="Proteomes" id="UP000315369">
    <property type="component" value="Unassembled WGS sequence"/>
</dbReference>
<dbReference type="PANTHER" id="PTHR37494:SF1">
    <property type="entry name" value="STAPHYLOCOCCUS AUREUS SURFACE PROTEIN A"/>
    <property type="match status" value="1"/>
</dbReference>
<dbReference type="RefSeq" id="WP_141640912.1">
    <property type="nucleotide sequence ID" value="NZ_VIFM01000007.1"/>
</dbReference>
<dbReference type="InterPro" id="IPR001322">
    <property type="entry name" value="Lamin_tail_dom"/>
</dbReference>
<feature type="compositionally biased region" description="Polar residues" evidence="1">
    <location>
        <begin position="858"/>
        <end position="870"/>
    </location>
</feature>
<evidence type="ECO:0000313" key="5">
    <source>
        <dbReference type="Proteomes" id="UP000315369"/>
    </source>
</evidence>
<dbReference type="SUPFAM" id="SSF74853">
    <property type="entry name" value="Lamin A/C globular tail domain"/>
    <property type="match status" value="1"/>
</dbReference>
<evidence type="ECO:0000256" key="2">
    <source>
        <dbReference type="SAM" id="SignalP"/>
    </source>
</evidence>